<evidence type="ECO:0000256" key="2">
    <source>
        <dbReference type="ARBA" id="ARBA00023134"/>
    </source>
</evidence>
<organism evidence="4 5">
    <name type="scientific">Anaeramoeba ignava</name>
    <name type="common">Anaerobic marine amoeba</name>
    <dbReference type="NCBI Taxonomy" id="1746090"/>
    <lineage>
        <taxon>Eukaryota</taxon>
        <taxon>Metamonada</taxon>
        <taxon>Anaeramoebidae</taxon>
        <taxon>Anaeramoeba</taxon>
    </lineage>
</organism>
<dbReference type="Gene3D" id="3.40.50.300">
    <property type="entry name" value="P-loop containing nucleotide triphosphate hydrolases"/>
    <property type="match status" value="1"/>
</dbReference>
<gene>
    <name evidence="4" type="ORF">M0811_00942</name>
</gene>
<proteinExistence type="predicted"/>
<dbReference type="GO" id="GO:0003924">
    <property type="term" value="F:GTPase activity"/>
    <property type="evidence" value="ECO:0007669"/>
    <property type="project" value="InterPro"/>
</dbReference>
<dbReference type="GO" id="GO:0005525">
    <property type="term" value="F:GTP binding"/>
    <property type="evidence" value="ECO:0007669"/>
    <property type="project" value="UniProtKB-KW"/>
</dbReference>
<dbReference type="Proteomes" id="UP001149090">
    <property type="component" value="Unassembled WGS sequence"/>
</dbReference>
<reference evidence="4" key="1">
    <citation type="submission" date="2022-10" db="EMBL/GenBank/DDBJ databases">
        <title>Novel sulphate-reducing endosymbionts in the free-living metamonad Anaeramoeba.</title>
        <authorList>
            <person name="Jerlstrom-Hultqvist J."/>
            <person name="Cepicka I."/>
            <person name="Gallot-Lavallee L."/>
            <person name="Salas-Leiva D."/>
            <person name="Curtis B.A."/>
            <person name="Zahonova K."/>
            <person name="Pipaliya S."/>
            <person name="Dacks J."/>
            <person name="Roger A.J."/>
        </authorList>
    </citation>
    <scope>NUCLEOTIDE SEQUENCE</scope>
    <source>
        <strain evidence="4">BMAN</strain>
    </source>
</reference>
<dbReference type="InterPro" id="IPR027417">
    <property type="entry name" value="P-loop_NTPase"/>
</dbReference>
<dbReference type="PANTHER" id="PTHR24070">
    <property type="entry name" value="RAS, DI-RAS, AND RHEB FAMILY MEMBERS OF SMALL GTPASE SUPERFAMILY"/>
    <property type="match status" value="1"/>
</dbReference>
<comment type="caution">
    <text evidence="4">The sequence shown here is derived from an EMBL/GenBank/DDBJ whole genome shotgun (WGS) entry which is preliminary data.</text>
</comment>
<dbReference type="NCBIfam" id="TIGR00231">
    <property type="entry name" value="small_GTP"/>
    <property type="match status" value="1"/>
</dbReference>
<keyword evidence="2" id="KW-0342">GTP-binding</keyword>
<keyword evidence="3" id="KW-1133">Transmembrane helix</keyword>
<dbReference type="Pfam" id="PF00071">
    <property type="entry name" value="Ras"/>
    <property type="match status" value="1"/>
</dbReference>
<keyword evidence="1" id="KW-0547">Nucleotide-binding</keyword>
<dbReference type="GO" id="GO:0007165">
    <property type="term" value="P:signal transduction"/>
    <property type="evidence" value="ECO:0007669"/>
    <property type="project" value="InterPro"/>
</dbReference>
<accession>A0A9Q0LK82</accession>
<dbReference type="InterPro" id="IPR001806">
    <property type="entry name" value="Small_GTPase"/>
</dbReference>
<dbReference type="OrthoDB" id="299781at2759"/>
<evidence type="ECO:0000256" key="1">
    <source>
        <dbReference type="ARBA" id="ARBA00022741"/>
    </source>
</evidence>
<dbReference type="PROSITE" id="PS51421">
    <property type="entry name" value="RAS"/>
    <property type="match status" value="1"/>
</dbReference>
<dbReference type="SUPFAM" id="SSF52540">
    <property type="entry name" value="P-loop containing nucleoside triphosphate hydrolases"/>
    <property type="match status" value="1"/>
</dbReference>
<keyword evidence="3" id="KW-0812">Transmembrane</keyword>
<evidence type="ECO:0000256" key="3">
    <source>
        <dbReference type="SAM" id="Phobius"/>
    </source>
</evidence>
<sequence>MDKITISVIGNKEVGKTTFTTRFCCPSYDPIYDPPQTEASYKMSCKIDDEILYLEIFDSCCYHKWNREAQKVEYEKTQGFILIYSITDRDSFNDLENYLNEIYKYKKVNDFPIIIIGNKNDLEDQRTGNRTPTTNMESLYTTTVLSMLFNLNYFFFLIFYF</sequence>
<evidence type="ECO:0000313" key="5">
    <source>
        <dbReference type="Proteomes" id="UP001149090"/>
    </source>
</evidence>
<feature type="transmembrane region" description="Helical" evidence="3">
    <location>
        <begin position="139"/>
        <end position="160"/>
    </location>
</feature>
<dbReference type="PRINTS" id="PR00449">
    <property type="entry name" value="RASTRNSFRMNG"/>
</dbReference>
<dbReference type="InterPro" id="IPR005225">
    <property type="entry name" value="Small_GTP-bd"/>
</dbReference>
<dbReference type="GO" id="GO:0016020">
    <property type="term" value="C:membrane"/>
    <property type="evidence" value="ECO:0007669"/>
    <property type="project" value="InterPro"/>
</dbReference>
<dbReference type="PROSITE" id="PS51419">
    <property type="entry name" value="RAB"/>
    <property type="match status" value="1"/>
</dbReference>
<keyword evidence="5" id="KW-1185">Reference proteome</keyword>
<keyword evidence="3" id="KW-0472">Membrane</keyword>
<name>A0A9Q0LK82_ANAIG</name>
<dbReference type="AlphaFoldDB" id="A0A9Q0LK82"/>
<dbReference type="EMBL" id="JAPDFW010000070">
    <property type="protein sequence ID" value="KAJ5074313.1"/>
    <property type="molecule type" value="Genomic_DNA"/>
</dbReference>
<dbReference type="SMART" id="SM00173">
    <property type="entry name" value="RAS"/>
    <property type="match status" value="1"/>
</dbReference>
<dbReference type="InterPro" id="IPR020849">
    <property type="entry name" value="Small_GTPase_Ras-type"/>
</dbReference>
<dbReference type="SMART" id="SM00175">
    <property type="entry name" value="RAB"/>
    <property type="match status" value="1"/>
</dbReference>
<protein>
    <submittedName>
        <fullName evidence="4">Ras-like family 11 member a</fullName>
    </submittedName>
</protein>
<evidence type="ECO:0000313" key="4">
    <source>
        <dbReference type="EMBL" id="KAJ5074313.1"/>
    </source>
</evidence>